<name>A0A1I0V3A8_9FIRM</name>
<evidence type="ECO:0000313" key="2">
    <source>
        <dbReference type="Proteomes" id="UP000198838"/>
    </source>
</evidence>
<evidence type="ECO:0000313" key="1">
    <source>
        <dbReference type="EMBL" id="SFA70016.1"/>
    </source>
</evidence>
<dbReference type="OrthoDB" id="9813965at2"/>
<dbReference type="Gene3D" id="3.30.70.100">
    <property type="match status" value="1"/>
</dbReference>
<keyword evidence="2" id="KW-1185">Reference proteome</keyword>
<dbReference type="AlphaFoldDB" id="A0A1I0V3A8"/>
<protein>
    <submittedName>
        <fullName evidence="1">Copper chaperone CopZ</fullName>
    </submittedName>
</protein>
<dbReference type="InterPro" id="IPR006121">
    <property type="entry name" value="HMA_dom"/>
</dbReference>
<gene>
    <name evidence="1" type="ORF">SAMN05216249_101100</name>
</gene>
<dbReference type="SUPFAM" id="SSF55008">
    <property type="entry name" value="HMA, heavy metal-associated domain"/>
    <property type="match status" value="1"/>
</dbReference>
<dbReference type="GO" id="GO:0046872">
    <property type="term" value="F:metal ion binding"/>
    <property type="evidence" value="ECO:0007669"/>
    <property type="project" value="InterPro"/>
</dbReference>
<organism evidence="1 2">
    <name type="scientific">Acetitomaculum ruminis DSM 5522</name>
    <dbReference type="NCBI Taxonomy" id="1120918"/>
    <lineage>
        <taxon>Bacteria</taxon>
        <taxon>Bacillati</taxon>
        <taxon>Bacillota</taxon>
        <taxon>Clostridia</taxon>
        <taxon>Lachnospirales</taxon>
        <taxon>Lachnospiraceae</taxon>
        <taxon>Acetitomaculum</taxon>
    </lineage>
</organism>
<sequence>MFKTTVNVEGMQCGMCEAHVNDAIRKAFPQAKKVKSSCKNKIATFLTPYEVKTIDVKRCIASSGYDFISSSTEALKEEKKSFFSFFLGRKLE</sequence>
<dbReference type="RefSeq" id="WP_092869821.1">
    <property type="nucleotide sequence ID" value="NZ_FOJY01000001.1"/>
</dbReference>
<proteinExistence type="predicted"/>
<dbReference type="InterPro" id="IPR036163">
    <property type="entry name" value="HMA_dom_sf"/>
</dbReference>
<dbReference type="EMBL" id="FOJY01000001">
    <property type="protein sequence ID" value="SFA70016.1"/>
    <property type="molecule type" value="Genomic_DNA"/>
</dbReference>
<reference evidence="1 2" key="1">
    <citation type="submission" date="2016-10" db="EMBL/GenBank/DDBJ databases">
        <authorList>
            <person name="de Groot N.N."/>
        </authorList>
    </citation>
    <scope>NUCLEOTIDE SEQUENCE [LARGE SCALE GENOMIC DNA]</scope>
    <source>
        <strain evidence="1 2">DSM 5522</strain>
    </source>
</reference>
<dbReference type="Proteomes" id="UP000198838">
    <property type="component" value="Unassembled WGS sequence"/>
</dbReference>
<dbReference type="STRING" id="1120918.SAMN05216249_101100"/>
<accession>A0A1I0V3A8</accession>
<dbReference type="CDD" id="cd00371">
    <property type="entry name" value="HMA"/>
    <property type="match status" value="1"/>
</dbReference>